<feature type="signal peptide" evidence="1">
    <location>
        <begin position="1"/>
        <end position="26"/>
    </location>
</feature>
<dbReference type="SMART" id="SM00269">
    <property type="entry name" value="BowB"/>
    <property type="match status" value="1"/>
</dbReference>
<reference evidence="3" key="1">
    <citation type="journal article" date="2011" name="Plant Physiol.">
        <title>Comprehensive sequence analysis of 24,783 barley full-length cDNAs derived from 12 clone libraries.</title>
        <authorList>
            <person name="Matsumoto T."/>
            <person name="Tanaka T."/>
            <person name="Sakai H."/>
            <person name="Amano N."/>
            <person name="Kanamori H."/>
            <person name="Kurita K."/>
            <person name="Kikuta A."/>
            <person name="Kamiya K."/>
            <person name="Yamamoto M."/>
            <person name="Ikawa H."/>
            <person name="Fujii N."/>
            <person name="Hori K."/>
            <person name="Itoh T."/>
            <person name="Sato K."/>
        </authorList>
    </citation>
    <scope>NUCLEOTIDE SEQUENCE</scope>
    <source>
        <tissue evidence="3">Shoot and root</tissue>
    </source>
</reference>
<organism evidence="3">
    <name type="scientific">Hordeum vulgare subsp. vulgare</name>
    <name type="common">Domesticated barley</name>
    <dbReference type="NCBI Taxonomy" id="112509"/>
    <lineage>
        <taxon>Eukaryota</taxon>
        <taxon>Viridiplantae</taxon>
        <taxon>Streptophyta</taxon>
        <taxon>Embryophyta</taxon>
        <taxon>Tracheophyta</taxon>
        <taxon>Spermatophyta</taxon>
        <taxon>Magnoliopsida</taxon>
        <taxon>Liliopsida</taxon>
        <taxon>Poales</taxon>
        <taxon>Poaceae</taxon>
        <taxon>BOP clade</taxon>
        <taxon>Pooideae</taxon>
        <taxon>Triticodae</taxon>
        <taxon>Triticeae</taxon>
        <taxon>Hordeinae</taxon>
        <taxon>Hordeum</taxon>
    </lineage>
</organism>
<proteinExistence type="evidence at transcript level"/>
<dbReference type="KEGG" id="hvg:123413056"/>
<evidence type="ECO:0000313" key="4">
    <source>
        <dbReference type="EnsemblPlants" id="HORVU.MOREX.r3.1HG0067070.1"/>
    </source>
</evidence>
<name>F2DT14_HORVV</name>
<dbReference type="STRING" id="112509.F2DT14"/>
<evidence type="ECO:0000256" key="1">
    <source>
        <dbReference type="SAM" id="SignalP"/>
    </source>
</evidence>
<dbReference type="OrthoDB" id="583425at2759"/>
<dbReference type="GeneID" id="123413056"/>
<dbReference type="Proteomes" id="UP000011116">
    <property type="component" value="Chromosome 1H"/>
</dbReference>
<evidence type="ECO:0000313" key="3">
    <source>
        <dbReference type="EMBL" id="BAJ98235.1"/>
    </source>
</evidence>
<feature type="domain" description="Bowman-Birk serine protease inhibitors family" evidence="2">
    <location>
        <begin position="33"/>
        <end position="86"/>
    </location>
</feature>
<dbReference type="GO" id="GO:0004867">
    <property type="term" value="F:serine-type endopeptidase inhibitor activity"/>
    <property type="evidence" value="ECO:0007669"/>
    <property type="project" value="InterPro"/>
</dbReference>
<evidence type="ECO:0000259" key="2">
    <source>
        <dbReference type="SMART" id="SM00269"/>
    </source>
</evidence>
<reference evidence="5" key="2">
    <citation type="journal article" date="2012" name="Nature">
        <title>A physical, genetic and functional sequence assembly of the barley genome.</title>
        <authorList>
            <consortium name="The International Barley Genome Sequencing Consortium"/>
            <person name="Mayer K.F."/>
            <person name="Waugh R."/>
            <person name="Brown J.W."/>
            <person name="Schulman A."/>
            <person name="Langridge P."/>
            <person name="Platzer M."/>
            <person name="Fincher G.B."/>
            <person name="Muehlbauer G.J."/>
            <person name="Sato K."/>
            <person name="Close T.J."/>
            <person name="Wise R.P."/>
            <person name="Stein N."/>
        </authorList>
    </citation>
    <scope>NUCLEOTIDE SEQUENCE [LARGE SCALE GENOMIC DNA]</scope>
    <source>
        <strain evidence="5">cv. Morex</strain>
    </source>
</reference>
<dbReference type="GO" id="GO:0005576">
    <property type="term" value="C:extracellular region"/>
    <property type="evidence" value="ECO:0007669"/>
    <property type="project" value="InterPro"/>
</dbReference>
<feature type="chain" id="PRO_5015090773" evidence="1">
    <location>
        <begin position="27"/>
        <end position="89"/>
    </location>
</feature>
<dbReference type="FunCoup" id="F2DT14">
    <property type="interactions" value="488"/>
</dbReference>
<dbReference type="EnsemblPlants" id="HORVU.MOREX.r3.1HG0067070.1">
    <property type="protein sequence ID" value="HORVU.MOREX.r3.1HG0067070.1"/>
    <property type="gene ID" value="HORVU.MOREX.r3.1HG0067070"/>
</dbReference>
<reference evidence="4" key="4">
    <citation type="submission" date="2022-01" db="UniProtKB">
        <authorList>
            <consortium name="EnsemblPlants"/>
        </authorList>
    </citation>
    <scope>IDENTIFICATION</scope>
    <source>
        <strain evidence="4">subsp. vulgare</strain>
    </source>
</reference>
<dbReference type="HOGENOM" id="CLU_152166_0_0_1"/>
<keyword evidence="5" id="KW-1185">Reference proteome</keyword>
<evidence type="ECO:0000313" key="5">
    <source>
        <dbReference type="Proteomes" id="UP000011116"/>
    </source>
</evidence>
<dbReference type="InterPro" id="IPR044167">
    <property type="entry name" value="WIP1"/>
</dbReference>
<reference evidence="4" key="3">
    <citation type="submission" date="2020-10" db="EMBL/GenBank/DDBJ databases">
        <authorList>
            <person name="Scholz U."/>
            <person name="Mascher M."/>
            <person name="Fiebig A."/>
        </authorList>
    </citation>
    <scope>NUCLEOTIDE SEQUENCE [LARGE SCALE GENOMIC DNA]</scope>
    <source>
        <strain evidence="4">cv. Morex</strain>
    </source>
</reference>
<keyword evidence="1" id="KW-0732">Signal</keyword>
<dbReference type="PANTHER" id="PTHR37378:SF5">
    <property type="entry name" value="WALI5 PROTEIN"/>
    <property type="match status" value="1"/>
</dbReference>
<dbReference type="Gramene" id="HORVU.MOREX.r2.1HG0053620.1">
    <property type="protein sequence ID" value="HORVU.MOREX.r2.1HG0053620.1"/>
    <property type="gene ID" value="HORVU.MOREX.r2.1HG0053620"/>
</dbReference>
<dbReference type="EMBL" id="AK367032">
    <property type="protein sequence ID" value="BAJ98235.1"/>
    <property type="molecule type" value="mRNA"/>
</dbReference>
<dbReference type="Gramene" id="HORVU.MOREX.r3.1HG0067070.1">
    <property type="protein sequence ID" value="HORVU.MOREX.r3.1HG0067070.1"/>
    <property type="gene ID" value="HORVU.MOREX.r3.1HG0067070"/>
</dbReference>
<dbReference type="PANTHER" id="PTHR37378">
    <property type="entry name" value="BOWMAN_BIRK DOMAIN-CONTAINING PROTEIN-RELATED"/>
    <property type="match status" value="1"/>
</dbReference>
<dbReference type="InterPro" id="IPR000877">
    <property type="entry name" value="Prot_inh_BBI"/>
</dbReference>
<protein>
    <submittedName>
        <fullName evidence="3">Predicted protein</fullName>
    </submittedName>
</protein>
<dbReference type="PaxDb" id="4513-MLOC_322.1"/>
<accession>F2DT14</accession>
<gene>
    <name evidence="4" type="primary">LOC123413056</name>
</gene>
<sequence length="89" mass="9578">MKGTKLAAILILEAVLVMGILSHVKAEVSFPKCCNSCRSFSGAAFCDDVLPKCPPDCAWCRVVQVRPVKTFRCADGKTADGSCQPCKKQ</sequence>
<dbReference type="RefSeq" id="XP_044961941.1">
    <property type="nucleotide sequence ID" value="XM_045106006.1"/>
</dbReference>
<dbReference type="AlphaFoldDB" id="F2DT14"/>